<dbReference type="EMBL" id="MU157846">
    <property type="protein sequence ID" value="KAF9529483.1"/>
    <property type="molecule type" value="Genomic_DNA"/>
</dbReference>
<dbReference type="InterPro" id="IPR045338">
    <property type="entry name" value="DUF6535"/>
</dbReference>
<evidence type="ECO:0000313" key="3">
    <source>
        <dbReference type="EMBL" id="KAF9529483.1"/>
    </source>
</evidence>
<keyword evidence="1" id="KW-0472">Membrane</keyword>
<accession>A0A9P6EIF9</accession>
<evidence type="ECO:0000256" key="1">
    <source>
        <dbReference type="SAM" id="Phobius"/>
    </source>
</evidence>
<feature type="transmembrane region" description="Helical" evidence="1">
    <location>
        <begin position="128"/>
        <end position="146"/>
    </location>
</feature>
<dbReference type="OrthoDB" id="3235960at2759"/>
<dbReference type="AlphaFoldDB" id="A0A9P6EIF9"/>
<evidence type="ECO:0000259" key="2">
    <source>
        <dbReference type="Pfam" id="PF20153"/>
    </source>
</evidence>
<comment type="caution">
    <text evidence="3">The sequence shown here is derived from an EMBL/GenBank/DDBJ whole genome shotgun (WGS) entry which is preliminary data.</text>
</comment>
<keyword evidence="1" id="KW-0812">Transmembrane</keyword>
<keyword evidence="1" id="KW-1133">Transmembrane helix</keyword>
<evidence type="ECO:0000313" key="4">
    <source>
        <dbReference type="Proteomes" id="UP000807306"/>
    </source>
</evidence>
<reference evidence="3" key="1">
    <citation type="submission" date="2020-11" db="EMBL/GenBank/DDBJ databases">
        <authorList>
            <consortium name="DOE Joint Genome Institute"/>
            <person name="Ahrendt S."/>
            <person name="Riley R."/>
            <person name="Andreopoulos W."/>
            <person name="Labutti K."/>
            <person name="Pangilinan J."/>
            <person name="Ruiz-Duenas F.J."/>
            <person name="Barrasa J.M."/>
            <person name="Sanchez-Garcia M."/>
            <person name="Camarero S."/>
            <person name="Miyauchi S."/>
            <person name="Serrano A."/>
            <person name="Linde D."/>
            <person name="Babiker R."/>
            <person name="Drula E."/>
            <person name="Ayuso-Fernandez I."/>
            <person name="Pacheco R."/>
            <person name="Padilla G."/>
            <person name="Ferreira P."/>
            <person name="Barriuso J."/>
            <person name="Kellner H."/>
            <person name="Castanera R."/>
            <person name="Alfaro M."/>
            <person name="Ramirez L."/>
            <person name="Pisabarro A.G."/>
            <person name="Kuo A."/>
            <person name="Tritt A."/>
            <person name="Lipzen A."/>
            <person name="He G."/>
            <person name="Yan M."/>
            <person name="Ng V."/>
            <person name="Cullen D."/>
            <person name="Martin F."/>
            <person name="Rosso M.-N."/>
            <person name="Henrissat B."/>
            <person name="Hibbett D."/>
            <person name="Martinez A.T."/>
            <person name="Grigoriev I.V."/>
        </authorList>
    </citation>
    <scope>NUCLEOTIDE SEQUENCE</scope>
    <source>
        <strain evidence="3">CBS 506.95</strain>
    </source>
</reference>
<sequence length="421" mass="48169">MPSSAANSKLHHASDQFKPWRCGDEYRYLPMEKGDDPDEHWETVADHLMQREKSRCDSWKDEVDKLLIFSGLFSAVVAGLLVESHKSLREDPVEALLTKLVAQGANYTISNTSSNYVPSLSVKRVNSLWFLSLVLSLATALIGIVAQQWMREHIRPSPKNTPIRQLPALLNMHAEALDQFQVPKLFTALPLLLITSLIIFLIGLVNFLWSLNHEIAIPASTATRLQTEWFGHAMLWLRQRDLDVLKFHDDKDLENLAEDIRDPGFGLVTPRLYDTIAALRVTKNELSIAKSSKLSHVFQCFQDLTTKSEQLTSHTHDFHIKYILTLLGVNISPRIRGGFGTEVRHFMVDNARLWFLVEDHFGVRVTRPTPYHLELFVRVMRWSLVNIDLEFEIPSSKSPNYRPFPVETLLYFAVVQNSGFI</sequence>
<dbReference type="Proteomes" id="UP000807306">
    <property type="component" value="Unassembled WGS sequence"/>
</dbReference>
<protein>
    <recommendedName>
        <fullName evidence="2">DUF6535 domain-containing protein</fullName>
    </recommendedName>
</protein>
<proteinExistence type="predicted"/>
<name>A0A9P6EIF9_9AGAR</name>
<feature type="transmembrane region" description="Helical" evidence="1">
    <location>
        <begin position="185"/>
        <end position="209"/>
    </location>
</feature>
<keyword evidence="4" id="KW-1185">Reference proteome</keyword>
<dbReference type="Pfam" id="PF20153">
    <property type="entry name" value="DUF6535"/>
    <property type="match status" value="1"/>
</dbReference>
<gene>
    <name evidence="3" type="ORF">CPB83DRAFT_835139</name>
</gene>
<feature type="domain" description="DUF6535" evidence="2">
    <location>
        <begin position="41"/>
        <end position="210"/>
    </location>
</feature>
<organism evidence="3 4">
    <name type="scientific">Crepidotus variabilis</name>
    <dbReference type="NCBI Taxonomy" id="179855"/>
    <lineage>
        <taxon>Eukaryota</taxon>
        <taxon>Fungi</taxon>
        <taxon>Dikarya</taxon>
        <taxon>Basidiomycota</taxon>
        <taxon>Agaricomycotina</taxon>
        <taxon>Agaricomycetes</taxon>
        <taxon>Agaricomycetidae</taxon>
        <taxon>Agaricales</taxon>
        <taxon>Agaricineae</taxon>
        <taxon>Crepidotaceae</taxon>
        <taxon>Crepidotus</taxon>
    </lineage>
</organism>